<feature type="compositionally biased region" description="Low complexity" evidence="1">
    <location>
        <begin position="261"/>
        <end position="273"/>
    </location>
</feature>
<keyword evidence="5" id="KW-1185">Reference proteome</keyword>
<dbReference type="AlphaFoldDB" id="A0A9P9JD97"/>
<gene>
    <name evidence="4" type="ORF">B0J13DRAFT_600917</name>
</gene>
<feature type="region of interest" description="Disordered" evidence="1">
    <location>
        <begin position="261"/>
        <end position="296"/>
    </location>
</feature>
<evidence type="ECO:0000256" key="2">
    <source>
        <dbReference type="SAM" id="SignalP"/>
    </source>
</evidence>
<keyword evidence="2" id="KW-0732">Signal</keyword>
<name>A0A9P9JD97_9HYPO</name>
<dbReference type="EMBL" id="JAGMUU010000001">
    <property type="protein sequence ID" value="KAH7162234.1"/>
    <property type="molecule type" value="Genomic_DNA"/>
</dbReference>
<evidence type="ECO:0000256" key="1">
    <source>
        <dbReference type="SAM" id="MobiDB-lite"/>
    </source>
</evidence>
<comment type="caution">
    <text evidence="4">The sequence shown here is derived from an EMBL/GenBank/DDBJ whole genome shotgun (WGS) entry which is preliminary data.</text>
</comment>
<reference evidence="4" key="1">
    <citation type="journal article" date="2021" name="Nat. Commun.">
        <title>Genetic determinants of endophytism in the Arabidopsis root mycobiome.</title>
        <authorList>
            <person name="Mesny F."/>
            <person name="Miyauchi S."/>
            <person name="Thiergart T."/>
            <person name="Pickel B."/>
            <person name="Atanasova L."/>
            <person name="Karlsson M."/>
            <person name="Huettel B."/>
            <person name="Barry K.W."/>
            <person name="Haridas S."/>
            <person name="Chen C."/>
            <person name="Bauer D."/>
            <person name="Andreopoulos W."/>
            <person name="Pangilinan J."/>
            <person name="LaButti K."/>
            <person name="Riley R."/>
            <person name="Lipzen A."/>
            <person name="Clum A."/>
            <person name="Drula E."/>
            <person name="Henrissat B."/>
            <person name="Kohler A."/>
            <person name="Grigoriev I.V."/>
            <person name="Martin F.M."/>
            <person name="Hacquard S."/>
        </authorList>
    </citation>
    <scope>NUCLEOTIDE SEQUENCE</scope>
    <source>
        <strain evidence="4">MPI-CAGE-AT-0021</strain>
    </source>
</reference>
<protein>
    <recommendedName>
        <fullName evidence="3">WSC domain-containing protein</fullName>
    </recommendedName>
</protein>
<evidence type="ECO:0000259" key="3">
    <source>
        <dbReference type="PROSITE" id="PS51212"/>
    </source>
</evidence>
<feature type="chain" id="PRO_5040488929" description="WSC domain-containing protein" evidence="2">
    <location>
        <begin position="18"/>
        <end position="335"/>
    </location>
</feature>
<dbReference type="InterPro" id="IPR002889">
    <property type="entry name" value="WSC_carb-bd"/>
</dbReference>
<accession>A0A9P9JD97</accession>
<sequence length="335" mass="34980">MCILLIIAILGISGSLTQEPYVGDSFTYWGCGKVDPSGFGQPIVFPAGQLTPESCQAACMGQQFAAVSPEFVTPPRFLDLETDSHRTCRCGDNPDAIISIDEGACDYPCTEDPDSPKCGGICPDEIPNISNVFVIIPELTSDEAHVPEAGEHEDQSTASDPPLPTMVQITTTATRELPVESSGDTPITPIPLVPQGLTPAVTPKKPTSPTRAPLQTSVPVSIAKIPSPAVSEQMFSVTSDALAESFTISEVPTWEVASNPSVVPASSSSDPVVPQGPNLTGPPSGNMTPGPSTPDMNGVPPVPAQITGSDSSRFETSFITAFVVVFLVATMVNID</sequence>
<dbReference type="PROSITE" id="PS51212">
    <property type="entry name" value="WSC"/>
    <property type="match status" value="1"/>
</dbReference>
<organism evidence="4 5">
    <name type="scientific">Dactylonectria estremocensis</name>
    <dbReference type="NCBI Taxonomy" id="1079267"/>
    <lineage>
        <taxon>Eukaryota</taxon>
        <taxon>Fungi</taxon>
        <taxon>Dikarya</taxon>
        <taxon>Ascomycota</taxon>
        <taxon>Pezizomycotina</taxon>
        <taxon>Sordariomycetes</taxon>
        <taxon>Hypocreomycetidae</taxon>
        <taxon>Hypocreales</taxon>
        <taxon>Nectriaceae</taxon>
        <taxon>Dactylonectria</taxon>
    </lineage>
</organism>
<proteinExistence type="predicted"/>
<evidence type="ECO:0000313" key="4">
    <source>
        <dbReference type="EMBL" id="KAH7162234.1"/>
    </source>
</evidence>
<feature type="region of interest" description="Disordered" evidence="1">
    <location>
        <begin position="176"/>
        <end position="197"/>
    </location>
</feature>
<feature type="compositionally biased region" description="Polar residues" evidence="1">
    <location>
        <begin position="277"/>
        <end position="290"/>
    </location>
</feature>
<feature type="domain" description="WSC" evidence="3">
    <location>
        <begin position="25"/>
        <end position="136"/>
    </location>
</feature>
<dbReference type="Proteomes" id="UP000717696">
    <property type="component" value="Unassembled WGS sequence"/>
</dbReference>
<dbReference type="OrthoDB" id="5106279at2759"/>
<feature type="signal peptide" evidence="2">
    <location>
        <begin position="1"/>
        <end position="17"/>
    </location>
</feature>
<evidence type="ECO:0000313" key="5">
    <source>
        <dbReference type="Proteomes" id="UP000717696"/>
    </source>
</evidence>